<dbReference type="Gene3D" id="2.60.120.20">
    <property type="match status" value="1"/>
</dbReference>
<comment type="subcellular location">
    <subcellularLocation>
        <location evidence="1">Virion</location>
    </subcellularLocation>
</comment>
<reference evidence="3" key="1">
    <citation type="submission" date="2019-05" db="EMBL/GenBank/DDBJ databases">
        <title>Metatranscriptomic reconstruction reveals RNA viruses with the potential to shape carbon cycling in soil.</title>
        <authorList>
            <person name="Starr E.P."/>
            <person name="Nuccio E."/>
            <person name="Pett-Ridge J."/>
            <person name="Banfield J.F."/>
            <person name="Firestone M.K."/>
        </authorList>
    </citation>
    <scope>NUCLEOTIDE SEQUENCE</scope>
    <source>
        <strain evidence="3">H2_Rhizo_33_scaffold_45</strain>
    </source>
</reference>
<sequence>MHKDDTTVFVDDKNIVQRDPTHIAHINDSVLRTVDSDNNHQSIQTFLSKPIVLVAGNFSTTDTYSFLNSYPMPYSAFQAPQGIMWLNKLSGIYGIRMDMRFRLVVNANRFQQGRYMMGWVPLASPLKSTSNLKELAFNNMHMATLTQRTQVPHVELDLCNDTAAELVFHMFLVKLLLM</sequence>
<dbReference type="EMBL" id="MN033754">
    <property type="protein sequence ID" value="QDH87968.1"/>
    <property type="molecule type" value="Genomic_RNA"/>
</dbReference>
<name>A0A514D2Z2_9VIRU</name>
<accession>A0A514D2Z2</accession>
<evidence type="ECO:0000313" key="3">
    <source>
        <dbReference type="EMBL" id="QDH87968.1"/>
    </source>
</evidence>
<evidence type="ECO:0000256" key="1">
    <source>
        <dbReference type="ARBA" id="ARBA00004328"/>
    </source>
</evidence>
<evidence type="ECO:0008006" key="4">
    <source>
        <dbReference type="Google" id="ProtNLM"/>
    </source>
</evidence>
<proteinExistence type="predicted"/>
<dbReference type="SUPFAM" id="SSF88633">
    <property type="entry name" value="Positive stranded ssRNA viruses"/>
    <property type="match status" value="1"/>
</dbReference>
<dbReference type="GO" id="GO:0044423">
    <property type="term" value="C:virion component"/>
    <property type="evidence" value="ECO:0007669"/>
    <property type="project" value="UniProtKB-KW"/>
</dbReference>
<organism evidence="3">
    <name type="scientific">Picornavirales sp</name>
    <dbReference type="NCBI Taxonomy" id="1955153"/>
    <lineage>
        <taxon>Viruses</taxon>
        <taxon>Riboviria</taxon>
        <taxon>Orthornavirae</taxon>
        <taxon>Pisuviricota</taxon>
        <taxon>Pisoniviricetes</taxon>
        <taxon>Picornavirales</taxon>
    </lineage>
</organism>
<evidence type="ECO:0000256" key="2">
    <source>
        <dbReference type="ARBA" id="ARBA00022844"/>
    </source>
</evidence>
<dbReference type="InterPro" id="IPR029053">
    <property type="entry name" value="Viral_coat"/>
</dbReference>
<protein>
    <recommendedName>
        <fullName evidence="4">Picornavirus capsid domain-containing protein</fullName>
    </recommendedName>
</protein>
<keyword evidence="2" id="KW-0946">Virion</keyword>
<gene>
    <name evidence="3" type="ORF">H2Rhizo3345_000002</name>
</gene>